<dbReference type="GeneID" id="61250133"/>
<dbReference type="AlphaFoldDB" id="A0A0R2JMG6"/>
<evidence type="ECO:0000256" key="15">
    <source>
        <dbReference type="ARBA" id="ARBA00049902"/>
    </source>
</evidence>
<comment type="similarity">
    <text evidence="11">Belongs to the SEDS family. FtsW subfamily.</text>
</comment>
<sequence>MRKFFSEIDWFLFFPYILLCGIGIVMVYSSSAGIGLMRGGMAKSYMIKQLIFVVISVISLLVMFRINFKLLRSRKFIVCFTLIMVSLLCYLKFKGATINGAAGWISFGGVSLQPAELCKFFFITYFAYLFWKRQQKIVSNGLFKASISNVLPFFIPTVMLTLILIQPDTGGFAINLFIIIAMFAAASKSTKSVFAWAILCFAGPCLLLWLFINPIANWAANSHSYQLQRFVSFNNPFLHAQSSGQQLINSYYAISNGGIFGRGLGNSIQKMGYLAEPNTDFILPIISEELGLIGVIVVLGLLFVMIVRIIDIGFKTTNIYYSSICYGTAAYFVIQTLFNAGGAVGIVPLTGVALPFISYGGSSLLTLSLCLGMVLNISRIEKIKNQHKLKHSR</sequence>
<evidence type="ECO:0000256" key="7">
    <source>
        <dbReference type="ARBA" id="ARBA00022989"/>
    </source>
</evidence>
<evidence type="ECO:0000256" key="3">
    <source>
        <dbReference type="ARBA" id="ARBA00022679"/>
    </source>
</evidence>
<name>A0A0R2JMG6_9LACO</name>
<proteinExistence type="inferred from homology"/>
<dbReference type="GO" id="GO:0032153">
    <property type="term" value="C:cell division site"/>
    <property type="evidence" value="ECO:0007669"/>
    <property type="project" value="TreeGrafter"/>
</dbReference>
<dbReference type="GO" id="GO:0008955">
    <property type="term" value="F:peptidoglycan glycosyltransferase activity"/>
    <property type="evidence" value="ECO:0007669"/>
    <property type="project" value="UniProtKB-EC"/>
</dbReference>
<evidence type="ECO:0000256" key="12">
    <source>
        <dbReference type="ARBA" id="ARBA00041185"/>
    </source>
</evidence>
<comment type="subcellular location">
    <subcellularLocation>
        <location evidence="1">Membrane</location>
        <topology evidence="1">Multi-pass membrane protein</topology>
    </subcellularLocation>
</comment>
<keyword evidence="3" id="KW-0808">Transferase</keyword>
<evidence type="ECO:0000256" key="8">
    <source>
        <dbReference type="ARBA" id="ARBA00023136"/>
    </source>
</evidence>
<feature type="transmembrane region" description="Helical" evidence="17">
    <location>
        <begin position="12"/>
        <end position="34"/>
    </location>
</feature>
<evidence type="ECO:0000256" key="16">
    <source>
        <dbReference type="ARBA" id="ARBA00049966"/>
    </source>
</evidence>
<evidence type="ECO:0000256" key="17">
    <source>
        <dbReference type="SAM" id="Phobius"/>
    </source>
</evidence>
<keyword evidence="6" id="KW-0573">Peptidoglycan synthesis</keyword>
<dbReference type="OrthoDB" id="9812661at2"/>
<feature type="transmembrane region" description="Helical" evidence="17">
    <location>
        <begin position="356"/>
        <end position="378"/>
    </location>
</feature>
<dbReference type="InterPro" id="IPR001182">
    <property type="entry name" value="FtsW/RodA"/>
</dbReference>
<dbReference type="GO" id="GO:0015648">
    <property type="term" value="F:lipid-linked peptidoglycan transporter activity"/>
    <property type="evidence" value="ECO:0007669"/>
    <property type="project" value="TreeGrafter"/>
</dbReference>
<evidence type="ECO:0000256" key="9">
    <source>
        <dbReference type="ARBA" id="ARBA00032370"/>
    </source>
</evidence>
<feature type="transmembrane region" description="Helical" evidence="17">
    <location>
        <begin position="170"/>
        <end position="186"/>
    </location>
</feature>
<comment type="catalytic activity">
    <reaction evidence="15">
        <text>[GlcNAc-(1-&gt;4)-Mur2Ac(oyl-L-Ala-gamma-D-Glu-L-Lys-D-Ala-D-Ala)](n)-di-trans,octa-cis-undecaprenyl diphosphate + beta-D-GlcNAc-(1-&gt;4)-Mur2Ac(oyl-L-Ala-gamma-D-Glu-L-Lys-D-Ala-D-Ala)-di-trans,octa-cis-undecaprenyl diphosphate = [GlcNAc-(1-&gt;4)-Mur2Ac(oyl-L-Ala-gamma-D-Glu-L-Lys-D-Ala-D-Ala)](n+1)-di-trans,octa-cis-undecaprenyl diphosphate + di-trans,octa-cis-undecaprenyl diphosphate + H(+)</text>
        <dbReference type="Rhea" id="RHEA:23708"/>
        <dbReference type="Rhea" id="RHEA-COMP:9602"/>
        <dbReference type="Rhea" id="RHEA-COMP:9603"/>
        <dbReference type="ChEBI" id="CHEBI:15378"/>
        <dbReference type="ChEBI" id="CHEBI:58405"/>
        <dbReference type="ChEBI" id="CHEBI:60033"/>
        <dbReference type="ChEBI" id="CHEBI:78435"/>
        <dbReference type="EC" id="2.4.99.28"/>
    </reaction>
</comment>
<dbReference type="PROSITE" id="PS00428">
    <property type="entry name" value="FTSW_RODA_SPOVE"/>
    <property type="match status" value="1"/>
</dbReference>
<dbReference type="GO" id="GO:0005886">
    <property type="term" value="C:plasma membrane"/>
    <property type="evidence" value="ECO:0007669"/>
    <property type="project" value="TreeGrafter"/>
</dbReference>
<keyword evidence="19" id="KW-1185">Reference proteome</keyword>
<comment type="function">
    <text evidence="16">Peptidoglycan polymerase that is essential for cell division.</text>
</comment>
<comment type="caution">
    <text evidence="18">The sequence shown here is derived from an EMBL/GenBank/DDBJ whole genome shotgun (WGS) entry which is preliminary data.</text>
</comment>
<evidence type="ECO:0000256" key="4">
    <source>
        <dbReference type="ARBA" id="ARBA00022692"/>
    </source>
</evidence>
<dbReference type="Proteomes" id="UP000051565">
    <property type="component" value="Unassembled WGS sequence"/>
</dbReference>
<feature type="transmembrane region" description="Helical" evidence="17">
    <location>
        <begin position="46"/>
        <end position="64"/>
    </location>
</feature>
<dbReference type="PANTHER" id="PTHR30474:SF2">
    <property type="entry name" value="PEPTIDOGLYCAN GLYCOSYLTRANSFERASE FTSW-RELATED"/>
    <property type="match status" value="1"/>
</dbReference>
<dbReference type="RefSeq" id="WP_054646669.1">
    <property type="nucleotide sequence ID" value="NZ_FUXS01000005.1"/>
</dbReference>
<keyword evidence="2" id="KW-0328">Glycosyltransferase</keyword>
<feature type="transmembrane region" description="Helical" evidence="17">
    <location>
        <begin position="76"/>
        <end position="93"/>
    </location>
</feature>
<dbReference type="GO" id="GO:0051301">
    <property type="term" value="P:cell division"/>
    <property type="evidence" value="ECO:0007669"/>
    <property type="project" value="InterPro"/>
</dbReference>
<evidence type="ECO:0000256" key="1">
    <source>
        <dbReference type="ARBA" id="ARBA00004141"/>
    </source>
</evidence>
<dbReference type="GO" id="GO:0009252">
    <property type="term" value="P:peptidoglycan biosynthetic process"/>
    <property type="evidence" value="ECO:0007669"/>
    <property type="project" value="UniProtKB-KW"/>
</dbReference>
<keyword evidence="8 17" id="KW-0472">Membrane</keyword>
<reference evidence="18 19" key="1">
    <citation type="journal article" date="2015" name="Genome Announc.">
        <title>Expanding the biotechnology potential of lactobacilli through comparative genomics of 213 strains and associated genera.</title>
        <authorList>
            <person name="Sun Z."/>
            <person name="Harris H.M."/>
            <person name="McCann A."/>
            <person name="Guo C."/>
            <person name="Argimon S."/>
            <person name="Zhang W."/>
            <person name="Yang X."/>
            <person name="Jeffery I.B."/>
            <person name="Cooney J.C."/>
            <person name="Kagawa T.F."/>
            <person name="Liu W."/>
            <person name="Song Y."/>
            <person name="Salvetti E."/>
            <person name="Wrobel A."/>
            <person name="Rasinkangas P."/>
            <person name="Parkhill J."/>
            <person name="Rea M.C."/>
            <person name="O'Sullivan O."/>
            <person name="Ritari J."/>
            <person name="Douillard F.P."/>
            <person name="Paul Ross R."/>
            <person name="Yang R."/>
            <person name="Briner A.E."/>
            <person name="Felis G.E."/>
            <person name="de Vos W.M."/>
            <person name="Barrangou R."/>
            <person name="Klaenhammer T.R."/>
            <person name="Caufield P.W."/>
            <person name="Cui Y."/>
            <person name="Zhang H."/>
            <person name="O'Toole P.W."/>
        </authorList>
    </citation>
    <scope>NUCLEOTIDE SEQUENCE [LARGE SCALE GENOMIC DNA]</scope>
    <source>
        <strain evidence="18 19">DSM 20690</strain>
    </source>
</reference>
<dbReference type="PATRIC" id="fig|1122148.6.peg.1311"/>
<feature type="transmembrane region" description="Helical" evidence="17">
    <location>
        <begin position="142"/>
        <end position="164"/>
    </location>
</feature>
<dbReference type="PANTHER" id="PTHR30474">
    <property type="entry name" value="CELL CYCLE PROTEIN"/>
    <property type="match status" value="1"/>
</dbReference>
<organism evidence="18 19">
    <name type="scientific">Fructilactobacillus lindneri DSM 20690 = JCM 11027</name>
    <dbReference type="NCBI Taxonomy" id="1122148"/>
    <lineage>
        <taxon>Bacteria</taxon>
        <taxon>Bacillati</taxon>
        <taxon>Bacillota</taxon>
        <taxon>Bacilli</taxon>
        <taxon>Lactobacillales</taxon>
        <taxon>Lactobacillaceae</taxon>
        <taxon>Fructilactobacillus</taxon>
    </lineage>
</organism>
<keyword evidence="7 17" id="KW-1133">Transmembrane helix</keyword>
<evidence type="ECO:0000256" key="11">
    <source>
        <dbReference type="ARBA" id="ARBA00038053"/>
    </source>
</evidence>
<evidence type="ECO:0000313" key="19">
    <source>
        <dbReference type="Proteomes" id="UP000051565"/>
    </source>
</evidence>
<evidence type="ECO:0000256" key="10">
    <source>
        <dbReference type="ARBA" id="ARBA00033270"/>
    </source>
</evidence>
<accession>A0A0R2JMG6</accession>
<gene>
    <name evidence="18" type="ORF">IV52_GL001275</name>
</gene>
<keyword evidence="4 17" id="KW-0812">Transmembrane</keyword>
<dbReference type="InterPro" id="IPR018365">
    <property type="entry name" value="Cell_cycle_FtsW-rel_CS"/>
</dbReference>
<dbReference type="GO" id="GO:0008360">
    <property type="term" value="P:regulation of cell shape"/>
    <property type="evidence" value="ECO:0007669"/>
    <property type="project" value="UniProtKB-KW"/>
</dbReference>
<feature type="transmembrane region" description="Helical" evidence="17">
    <location>
        <begin position="105"/>
        <end position="130"/>
    </location>
</feature>
<dbReference type="EMBL" id="JQBT01000035">
    <property type="protein sequence ID" value="KRN78337.1"/>
    <property type="molecule type" value="Genomic_DNA"/>
</dbReference>
<dbReference type="Pfam" id="PF01098">
    <property type="entry name" value="FTSW_RODA_SPOVE"/>
    <property type="match status" value="1"/>
</dbReference>
<evidence type="ECO:0000256" key="14">
    <source>
        <dbReference type="ARBA" id="ARBA00044770"/>
    </source>
</evidence>
<dbReference type="STRING" id="53444.AYR59_04450"/>
<keyword evidence="5" id="KW-0133">Cell shape</keyword>
<feature type="transmembrane region" description="Helical" evidence="17">
    <location>
        <begin position="193"/>
        <end position="212"/>
    </location>
</feature>
<feature type="transmembrane region" description="Helical" evidence="17">
    <location>
        <begin position="281"/>
        <end position="307"/>
    </location>
</feature>
<feature type="transmembrane region" description="Helical" evidence="17">
    <location>
        <begin position="319"/>
        <end position="344"/>
    </location>
</feature>
<evidence type="ECO:0000256" key="5">
    <source>
        <dbReference type="ARBA" id="ARBA00022960"/>
    </source>
</evidence>
<protein>
    <recommendedName>
        <fullName evidence="12">Probable peptidoglycan glycosyltransferase FtsW</fullName>
        <ecNumber evidence="14">2.4.99.28</ecNumber>
    </recommendedName>
    <alternativeName>
        <fullName evidence="13">Cell division protein FtsW</fullName>
    </alternativeName>
    <alternativeName>
        <fullName evidence="10">Cell wall polymerase</fullName>
    </alternativeName>
    <alternativeName>
        <fullName evidence="9">Peptidoglycan polymerase</fullName>
    </alternativeName>
</protein>
<evidence type="ECO:0000256" key="13">
    <source>
        <dbReference type="ARBA" id="ARBA00041418"/>
    </source>
</evidence>
<evidence type="ECO:0000313" key="18">
    <source>
        <dbReference type="EMBL" id="KRN78337.1"/>
    </source>
</evidence>
<evidence type="ECO:0000256" key="2">
    <source>
        <dbReference type="ARBA" id="ARBA00022676"/>
    </source>
</evidence>
<dbReference type="EC" id="2.4.99.28" evidence="14"/>
<evidence type="ECO:0000256" key="6">
    <source>
        <dbReference type="ARBA" id="ARBA00022984"/>
    </source>
</evidence>